<comment type="similarity">
    <text evidence="1 2">Belongs to the UPF0125 (RnfH) family.</text>
</comment>
<dbReference type="NCBIfam" id="NF002490">
    <property type="entry name" value="PRK01777.1"/>
    <property type="match status" value="1"/>
</dbReference>
<protein>
    <recommendedName>
        <fullName evidence="2">UPF0125 protein GH975_02470</fullName>
    </recommendedName>
</protein>
<dbReference type="PANTHER" id="PTHR37483:SF1">
    <property type="entry name" value="UPF0125 PROTEIN RATB"/>
    <property type="match status" value="1"/>
</dbReference>
<dbReference type="HAMAP" id="MF_00460">
    <property type="entry name" value="UPF0125_RnfH"/>
    <property type="match status" value="1"/>
</dbReference>
<accession>A0A5Q2QB22</accession>
<organism evidence="3 4">
    <name type="scientific">Litorivicinus lipolyticus</name>
    <dbReference type="NCBI Taxonomy" id="418701"/>
    <lineage>
        <taxon>Bacteria</taxon>
        <taxon>Pseudomonadati</taxon>
        <taxon>Pseudomonadota</taxon>
        <taxon>Gammaproteobacteria</taxon>
        <taxon>Oceanospirillales</taxon>
        <taxon>Litorivicinaceae</taxon>
        <taxon>Litorivicinus</taxon>
    </lineage>
</organism>
<evidence type="ECO:0000256" key="1">
    <source>
        <dbReference type="ARBA" id="ARBA00010645"/>
    </source>
</evidence>
<dbReference type="Pfam" id="PF03658">
    <property type="entry name" value="Ub-RnfH"/>
    <property type="match status" value="1"/>
</dbReference>
<keyword evidence="4" id="KW-1185">Reference proteome</keyword>
<reference evidence="3 4" key="1">
    <citation type="submission" date="2019-11" db="EMBL/GenBank/DDBJ databases">
        <authorList>
            <person name="Khan S.A."/>
            <person name="Jeon C.O."/>
            <person name="Chun B.H."/>
        </authorList>
    </citation>
    <scope>NUCLEOTIDE SEQUENCE [LARGE SCALE GENOMIC DNA]</scope>
    <source>
        <strain evidence="3 4">IMCC 1097</strain>
    </source>
</reference>
<dbReference type="KEGG" id="llp:GH975_02470"/>
<gene>
    <name evidence="3" type="ORF">GH975_02470</name>
</gene>
<dbReference type="Proteomes" id="UP000388235">
    <property type="component" value="Chromosome"/>
</dbReference>
<proteinExistence type="inferred from homology"/>
<dbReference type="RefSeq" id="WP_153712995.1">
    <property type="nucleotide sequence ID" value="NZ_CP045871.1"/>
</dbReference>
<dbReference type="InterPro" id="IPR037021">
    <property type="entry name" value="RnfH_sf"/>
</dbReference>
<name>A0A5Q2QB22_9GAMM</name>
<dbReference type="SUPFAM" id="SSF54285">
    <property type="entry name" value="MoaD/ThiS"/>
    <property type="match status" value="1"/>
</dbReference>
<dbReference type="PANTHER" id="PTHR37483">
    <property type="entry name" value="UPF0125 PROTEIN RATB"/>
    <property type="match status" value="1"/>
</dbReference>
<sequence>MITIEVAYATPKRQLILSVDVSTGTTMIEAVRASGILREFPEIDMASVKMGVWGKTEKDPATRIMQTGERIEVYRPLLIDPKEARKNRASKATTP</sequence>
<dbReference type="EMBL" id="CP045871">
    <property type="protein sequence ID" value="QGG79491.1"/>
    <property type="molecule type" value="Genomic_DNA"/>
</dbReference>
<dbReference type="InterPro" id="IPR016155">
    <property type="entry name" value="Mopterin_synth/thiamin_S_b"/>
</dbReference>
<evidence type="ECO:0000313" key="4">
    <source>
        <dbReference type="Proteomes" id="UP000388235"/>
    </source>
</evidence>
<evidence type="ECO:0000313" key="3">
    <source>
        <dbReference type="EMBL" id="QGG79491.1"/>
    </source>
</evidence>
<dbReference type="InterPro" id="IPR005346">
    <property type="entry name" value="RnfH"/>
</dbReference>
<dbReference type="Gene3D" id="3.10.20.280">
    <property type="entry name" value="RnfH-like"/>
    <property type="match status" value="1"/>
</dbReference>
<evidence type="ECO:0000256" key="2">
    <source>
        <dbReference type="HAMAP-Rule" id="MF_00460"/>
    </source>
</evidence>
<dbReference type="OrthoDB" id="9796575at2"/>
<dbReference type="AlphaFoldDB" id="A0A5Q2QB22"/>